<keyword evidence="1" id="KW-0472">Membrane</keyword>
<dbReference type="RefSeq" id="WP_129314161.1">
    <property type="nucleotide sequence ID" value="NZ_CP197643.1"/>
</dbReference>
<feature type="transmembrane region" description="Helical" evidence="1">
    <location>
        <begin position="20"/>
        <end position="41"/>
    </location>
</feature>
<sequence length="162" mass="17348">MKPLPWLRHDRQTDTPGRALSEAALGNVCLAAVTFVTIAALCDAPRAAPAAAFGTGIVVLASAVAWLLSVVVARLEQDPALYLLIGYVLKAMVGGVFLLLIPFPHGWSGGWALSGAIIGVVVVLGTQLWVIRRLRIPYFSTVESLPERHDEASDHDEDGRNL</sequence>
<protein>
    <submittedName>
        <fullName evidence="2">Uncharacterized protein</fullName>
    </submittedName>
</protein>
<proteinExistence type="predicted"/>
<dbReference type="Proteomes" id="UP000462152">
    <property type="component" value="Unassembled WGS sequence"/>
</dbReference>
<evidence type="ECO:0000313" key="2">
    <source>
        <dbReference type="EMBL" id="MUN54075.1"/>
    </source>
</evidence>
<dbReference type="AlphaFoldDB" id="A0A7K1LFV9"/>
<reference evidence="2 3" key="1">
    <citation type="submission" date="2019-12" db="EMBL/GenBank/DDBJ databases">
        <authorList>
            <person name="Li J."/>
            <person name="Shi Y."/>
            <person name="Xu G."/>
            <person name="Xiao D."/>
            <person name="Ran X."/>
        </authorList>
    </citation>
    <scope>NUCLEOTIDE SEQUENCE [LARGE SCALE GENOMIC DNA]</scope>
    <source>
        <strain evidence="2 3">JCM 15915</strain>
    </source>
</reference>
<evidence type="ECO:0000256" key="1">
    <source>
        <dbReference type="SAM" id="Phobius"/>
    </source>
</evidence>
<keyword evidence="1" id="KW-1133">Transmembrane helix</keyword>
<accession>A0A7K1LFV9</accession>
<evidence type="ECO:0000313" key="3">
    <source>
        <dbReference type="Proteomes" id="UP000462152"/>
    </source>
</evidence>
<keyword evidence="3" id="KW-1185">Reference proteome</keyword>
<gene>
    <name evidence="2" type="ORF">GMA10_02355</name>
</gene>
<keyword evidence="1" id="KW-0812">Transmembrane</keyword>
<feature type="transmembrane region" description="Helical" evidence="1">
    <location>
        <begin position="109"/>
        <end position="131"/>
    </location>
</feature>
<dbReference type="EMBL" id="WOGT01000001">
    <property type="protein sequence ID" value="MUN54075.1"/>
    <property type="molecule type" value="Genomic_DNA"/>
</dbReference>
<name>A0A7K1LFV9_9MICC</name>
<organism evidence="2 3">
    <name type="scientific">Rothia koreensis</name>
    <dbReference type="NCBI Taxonomy" id="592378"/>
    <lineage>
        <taxon>Bacteria</taxon>
        <taxon>Bacillati</taxon>
        <taxon>Actinomycetota</taxon>
        <taxon>Actinomycetes</taxon>
        <taxon>Micrococcales</taxon>
        <taxon>Micrococcaceae</taxon>
        <taxon>Rothia</taxon>
    </lineage>
</organism>
<dbReference type="OrthoDB" id="4879280at2"/>
<feature type="transmembrane region" description="Helical" evidence="1">
    <location>
        <begin position="47"/>
        <end position="68"/>
    </location>
</feature>
<comment type="caution">
    <text evidence="2">The sequence shown here is derived from an EMBL/GenBank/DDBJ whole genome shotgun (WGS) entry which is preliminary data.</text>
</comment>
<feature type="transmembrane region" description="Helical" evidence="1">
    <location>
        <begin position="80"/>
        <end position="103"/>
    </location>
</feature>